<comment type="caution">
    <text evidence="1">The sequence shown here is derived from an EMBL/GenBank/DDBJ whole genome shotgun (WGS) entry which is preliminary data.</text>
</comment>
<evidence type="ECO:0000313" key="1">
    <source>
        <dbReference type="EMBL" id="MBF0860131.1"/>
    </source>
</evidence>
<keyword evidence="2" id="KW-1185">Reference proteome</keyword>
<sequence length="843" mass="94804">MPSRNQMRDNRIYLIISVLKALTQMELPPATTIETGTSILFLGAGFSAEATNTRDEDIKDVSALIIHLLNQIDVTSSDGYDLDTAAEEFQKAYGDEATVSALHSNFRTKAYTDDQATIVTQPWRRIYTTNYDDVIETICSDNRKPITTHGVQDPVSEPMPGTTQLLHIYGNIGRASASEFSKTFLLTERQRDNSPFLKSQWMRAFHNDVLAASSLIFVGFSLTDIDIRRLLNLMPPEVLQKIHFVTRPSTRQPILTRLGKFGTPHPIGLSALAAHLGTKRAGAPLISYPTLPISMQEIFFTPKLEASISALDIERLFISGSTDLSKLSQADISANAGAYTISRSRNAYTRAGNNASGTMPILVNGDIGNGKTIFADQVGYLYAQKNYRVFKFKRESDNIGEVLAYLQTLDDPTLLIFDDVMRFPQLPTAILEMRKSNLVILATVRTSFLDISPLTVKSRLGNMTFIQIDLDSPARDETQRIVAYLTLNGLLGKYSDLSDSEKLNFIERTCGGQIRDIVLSLYETGVLHSKVEELLVNIQKLDKDAQSIIIFSAVLTIAGFQEFSEIWLLTNLLDYSGAFEDLREALNNNGLGKLVQIDKGNLSIRSPALAEFILKHVFNLEAVLNVVKRALYSINSHFSSEDDLVKMARVLLKFSVYGRLIKSNRENAIIENFYDDCRSLTFAANDPLFWIQRSICLMHNNQFDIAFRFIDTAYSLARRRINWDTYQIDNHKARVLLTQSRETGVSPDGNREREAISLLQSVLARRNDDLYHPLSVMRLYVEIVDKYLNDISQEQSLSLKQSIDTAIRSIKSFKHAGRFKNLPELRNRLSSAAKALQRRDGKL</sequence>
<evidence type="ECO:0000313" key="2">
    <source>
        <dbReference type="Proteomes" id="UP000623107"/>
    </source>
</evidence>
<reference evidence="1 2" key="2">
    <citation type="submission" date="2020-11" db="EMBL/GenBank/DDBJ databases">
        <title>Description of novel Gluconobacter species.</title>
        <authorList>
            <person name="Cleenwerck I."/>
            <person name="Cnockaert M."/>
            <person name="Borremans W."/>
            <person name="Wieme A.D."/>
            <person name="De Vuyst L."/>
            <person name="Vandamme P."/>
        </authorList>
    </citation>
    <scope>NUCLEOTIDE SEQUENCE [LARGE SCALE GENOMIC DNA]</scope>
    <source>
        <strain evidence="1 2">LMG 31484</strain>
    </source>
</reference>
<organism evidence="1 2">
    <name type="scientific">Gluconobacter vitians</name>
    <dbReference type="NCBI Taxonomy" id="2728102"/>
    <lineage>
        <taxon>Bacteria</taxon>
        <taxon>Pseudomonadati</taxon>
        <taxon>Pseudomonadota</taxon>
        <taxon>Alphaproteobacteria</taxon>
        <taxon>Acetobacterales</taxon>
        <taxon>Acetobacteraceae</taxon>
        <taxon>Gluconobacter</taxon>
    </lineage>
</organism>
<reference evidence="2" key="1">
    <citation type="submission" date="2020-04" db="EMBL/GenBank/DDBJ databases">
        <title>Description of novel Gluconacetobacter.</title>
        <authorList>
            <person name="Sombolestani A."/>
        </authorList>
    </citation>
    <scope>NUCLEOTIDE SEQUENCE [LARGE SCALE GENOMIC DNA]</scope>
    <source>
        <strain evidence="2">LMG 31484</strain>
    </source>
</reference>
<dbReference type="Proteomes" id="UP000623107">
    <property type="component" value="Unassembled WGS sequence"/>
</dbReference>
<dbReference type="InterPro" id="IPR029035">
    <property type="entry name" value="DHS-like_NAD/FAD-binding_dom"/>
</dbReference>
<dbReference type="Pfam" id="PF13289">
    <property type="entry name" value="SIR2_2"/>
    <property type="match status" value="1"/>
</dbReference>
<dbReference type="RefSeq" id="WP_194260673.1">
    <property type="nucleotide sequence ID" value="NZ_JABCQG010000023.1"/>
</dbReference>
<dbReference type="SUPFAM" id="SSF52467">
    <property type="entry name" value="DHS-like NAD/FAD-binding domain"/>
    <property type="match status" value="1"/>
</dbReference>
<dbReference type="InterPro" id="IPR027417">
    <property type="entry name" value="P-loop_NTPase"/>
</dbReference>
<evidence type="ECO:0008006" key="3">
    <source>
        <dbReference type="Google" id="ProtNLM"/>
    </source>
</evidence>
<dbReference type="EMBL" id="JABCQG010000023">
    <property type="protein sequence ID" value="MBF0860131.1"/>
    <property type="molecule type" value="Genomic_DNA"/>
</dbReference>
<proteinExistence type="predicted"/>
<dbReference type="SUPFAM" id="SSF52540">
    <property type="entry name" value="P-loop containing nucleoside triphosphate hydrolases"/>
    <property type="match status" value="1"/>
</dbReference>
<gene>
    <name evidence="1" type="ORF">HKD24_13065</name>
</gene>
<accession>A0ABR9Y8P0</accession>
<name>A0ABR9Y8P0_9PROT</name>
<protein>
    <recommendedName>
        <fullName evidence="3">SIR2-like domain-containing protein</fullName>
    </recommendedName>
</protein>